<evidence type="ECO:0000259" key="6">
    <source>
        <dbReference type="Pfam" id="PF22919"/>
    </source>
</evidence>
<dbReference type="CDD" id="cd18112">
    <property type="entry name" value="ATP-synt_V_A-type_beta_C"/>
    <property type="match status" value="1"/>
</dbReference>
<protein>
    <recommendedName>
        <fullName evidence="9">V-type proton ATPase subunit B</fullName>
    </recommendedName>
</protein>
<keyword evidence="2" id="KW-0813">Transport</keyword>
<dbReference type="InterPro" id="IPR000194">
    <property type="entry name" value="ATPase_F1/V1/A1_a/bsu_nucl-bd"/>
</dbReference>
<feature type="domain" description="ATPase F1/V1/A1 complex alpha/beta subunit nucleotide-binding" evidence="5">
    <location>
        <begin position="1"/>
        <end position="121"/>
    </location>
</feature>
<evidence type="ECO:0000256" key="2">
    <source>
        <dbReference type="ARBA" id="ARBA00022448"/>
    </source>
</evidence>
<dbReference type="NCBIfam" id="NF003235">
    <property type="entry name" value="PRK04196.1"/>
    <property type="match status" value="1"/>
</dbReference>
<dbReference type="GO" id="GO:0005524">
    <property type="term" value="F:ATP binding"/>
    <property type="evidence" value="ECO:0007669"/>
    <property type="project" value="InterPro"/>
</dbReference>
<dbReference type="SUPFAM" id="SSF52540">
    <property type="entry name" value="P-loop containing nucleoside triphosphate hydrolases"/>
    <property type="match status" value="1"/>
</dbReference>
<feature type="domain" description="ATP synthase A/B type C-terminal" evidence="6">
    <location>
        <begin position="127"/>
        <end position="226"/>
    </location>
</feature>
<dbReference type="Pfam" id="PF00006">
    <property type="entry name" value="ATP-synt_ab"/>
    <property type="match status" value="1"/>
</dbReference>
<evidence type="ECO:0000313" key="8">
    <source>
        <dbReference type="Proteomes" id="UP000553632"/>
    </source>
</evidence>
<comment type="caution">
    <text evidence="7">The sequence shown here is derived from an EMBL/GenBank/DDBJ whole genome shotgun (WGS) entry which is preliminary data.</text>
</comment>
<comment type="similarity">
    <text evidence="1">Belongs to the ATPase alpha/beta chains family.</text>
</comment>
<evidence type="ECO:0000256" key="3">
    <source>
        <dbReference type="ARBA" id="ARBA00022781"/>
    </source>
</evidence>
<dbReference type="OMA" id="CFVANYF"/>
<dbReference type="PANTHER" id="PTHR43389">
    <property type="entry name" value="V-TYPE PROTON ATPASE SUBUNIT B"/>
    <property type="match status" value="1"/>
</dbReference>
<dbReference type="InterPro" id="IPR055190">
    <property type="entry name" value="ATP-synt_VA_C"/>
</dbReference>
<dbReference type="Proteomes" id="UP000553632">
    <property type="component" value="Unassembled WGS sequence"/>
</dbReference>
<dbReference type="GO" id="GO:0046961">
    <property type="term" value="F:proton-transporting ATPase activity, rotational mechanism"/>
    <property type="evidence" value="ECO:0007669"/>
    <property type="project" value="TreeGrafter"/>
</dbReference>
<dbReference type="AlphaFoldDB" id="A0A7J6RCQ2"/>
<dbReference type="GO" id="GO:0007035">
    <property type="term" value="P:vacuolar acidification"/>
    <property type="evidence" value="ECO:0007669"/>
    <property type="project" value="TreeGrafter"/>
</dbReference>
<sequence>LTAAEYFAYEREQHVFVILTDMSSYADALREVSAAREEVPGRRGYPGYMYTDLATIYERAGRVEGRNGSITQFPILTMPNDDITHPIPDLTGYITEGQVFVDRSLHNRQVYPPINVLPSLSRLMKSGIGRGMTREDHPSVSDQLYANYAVGVDTRAMKAVVGEEALSEEDHLYLEFLDKFESKFLSQGPYENRDIFQSLDIAWELLRLFPETMLKKVPQKIKDKYYPRDREAQKAAQESK</sequence>
<evidence type="ECO:0000256" key="4">
    <source>
        <dbReference type="ARBA" id="ARBA00023065"/>
    </source>
</evidence>
<dbReference type="PANTHER" id="PTHR43389:SF4">
    <property type="entry name" value="V-TYPE PROTON ATPASE SUBUNIT B"/>
    <property type="match status" value="1"/>
</dbReference>
<dbReference type="InterPro" id="IPR022879">
    <property type="entry name" value="V-ATPase_su_B/beta"/>
</dbReference>
<organism evidence="7 8">
    <name type="scientific">Perkinsus olseni</name>
    <name type="common">Perkinsus atlanticus</name>
    <dbReference type="NCBI Taxonomy" id="32597"/>
    <lineage>
        <taxon>Eukaryota</taxon>
        <taxon>Sar</taxon>
        <taxon>Alveolata</taxon>
        <taxon>Perkinsozoa</taxon>
        <taxon>Perkinsea</taxon>
        <taxon>Perkinsida</taxon>
        <taxon>Perkinsidae</taxon>
        <taxon>Perkinsus</taxon>
    </lineage>
</organism>
<accession>A0A7J6RCQ2</accession>
<feature type="non-terminal residue" evidence="7">
    <location>
        <position position="1"/>
    </location>
</feature>
<evidence type="ECO:0000256" key="1">
    <source>
        <dbReference type="ARBA" id="ARBA00008936"/>
    </source>
</evidence>
<evidence type="ECO:0008006" key="9">
    <source>
        <dbReference type="Google" id="ProtNLM"/>
    </source>
</evidence>
<keyword evidence="4" id="KW-0406">Ion transport</keyword>
<dbReference type="Gene3D" id="3.40.50.12240">
    <property type="match status" value="1"/>
</dbReference>
<dbReference type="InterPro" id="IPR027417">
    <property type="entry name" value="P-loop_NTPase"/>
</dbReference>
<dbReference type="InterPro" id="IPR020003">
    <property type="entry name" value="ATPase_a/bsu_AS"/>
</dbReference>
<proteinExistence type="inferred from homology"/>
<keyword evidence="3" id="KW-0375">Hydrogen ion transport</keyword>
<name>A0A7J6RCQ2_PEROL</name>
<evidence type="ECO:0000313" key="7">
    <source>
        <dbReference type="EMBL" id="KAF4718162.1"/>
    </source>
</evidence>
<dbReference type="PROSITE" id="PS00152">
    <property type="entry name" value="ATPASE_ALPHA_BETA"/>
    <property type="match status" value="1"/>
</dbReference>
<dbReference type="EMBL" id="JABANO010026652">
    <property type="protein sequence ID" value="KAF4718162.1"/>
    <property type="molecule type" value="Genomic_DNA"/>
</dbReference>
<reference evidence="7 8" key="1">
    <citation type="submission" date="2020-04" db="EMBL/GenBank/DDBJ databases">
        <title>Perkinsus olseni comparative genomics.</title>
        <authorList>
            <person name="Bogema D.R."/>
        </authorList>
    </citation>
    <scope>NUCLEOTIDE SEQUENCE [LARGE SCALE GENOMIC DNA]</scope>
    <source>
        <strain evidence="7 8">ATCC PRA-207</strain>
    </source>
</reference>
<evidence type="ECO:0000259" key="5">
    <source>
        <dbReference type="Pfam" id="PF00006"/>
    </source>
</evidence>
<dbReference type="Pfam" id="PF22919">
    <property type="entry name" value="ATP-synt_VA_C"/>
    <property type="match status" value="1"/>
</dbReference>
<gene>
    <name evidence="7" type="ORF">FOZ63_003545</name>
</gene>
<keyword evidence="8" id="KW-1185">Reference proteome</keyword>